<organism evidence="1 2">
    <name type="scientific">Huso huso</name>
    <name type="common">Beluga</name>
    <name type="synonym">Acipenser huso</name>
    <dbReference type="NCBI Taxonomy" id="61971"/>
    <lineage>
        <taxon>Eukaryota</taxon>
        <taxon>Metazoa</taxon>
        <taxon>Chordata</taxon>
        <taxon>Craniata</taxon>
        <taxon>Vertebrata</taxon>
        <taxon>Euteleostomi</taxon>
        <taxon>Actinopterygii</taxon>
        <taxon>Chondrostei</taxon>
        <taxon>Acipenseriformes</taxon>
        <taxon>Acipenseridae</taxon>
        <taxon>Huso</taxon>
    </lineage>
</organism>
<proteinExistence type="predicted"/>
<protein>
    <submittedName>
        <fullName evidence="1">Uncharacterized protein</fullName>
    </submittedName>
</protein>
<name>A0ABR0ZV79_HUSHU</name>
<accession>A0ABR0ZV79</accession>
<evidence type="ECO:0000313" key="2">
    <source>
        <dbReference type="Proteomes" id="UP001369086"/>
    </source>
</evidence>
<reference evidence="1 2" key="1">
    <citation type="submission" date="2021-05" db="EMBL/GenBank/DDBJ databases">
        <authorList>
            <person name="Zahm M."/>
            <person name="Klopp C."/>
            <person name="Cabau C."/>
            <person name="Kuhl H."/>
            <person name="Suciu R."/>
            <person name="Ciorpac M."/>
            <person name="Holostenco D."/>
            <person name="Gessner J."/>
            <person name="Wuertz S."/>
            <person name="Hohne C."/>
            <person name="Stock M."/>
            <person name="Gislard M."/>
            <person name="Lluch J."/>
            <person name="Milhes M."/>
            <person name="Lampietro C."/>
            <person name="Lopez Roques C."/>
            <person name="Donnadieu C."/>
            <person name="Du K."/>
            <person name="Schartl M."/>
            <person name="Guiguen Y."/>
        </authorList>
    </citation>
    <scope>NUCLEOTIDE SEQUENCE [LARGE SCALE GENOMIC DNA]</scope>
    <source>
        <strain evidence="1">Hh-F2</strain>
        <tissue evidence="1">Blood</tissue>
    </source>
</reference>
<dbReference type="Proteomes" id="UP001369086">
    <property type="component" value="Unassembled WGS sequence"/>
</dbReference>
<dbReference type="EMBL" id="JAHFZB010000007">
    <property type="protein sequence ID" value="KAK6488320.1"/>
    <property type="molecule type" value="Genomic_DNA"/>
</dbReference>
<sequence length="146" mass="17743">MDPPSDTAGMDTEAQALRVHFRVDEEPLQLDPLPGLKLPSIREKQEGQVCLLDEQRRQEEYYLLAELTRFEEEIRARSWKERERQEALQRKRFEENQERWKSLHNITLSQRLNKPWVFSFFTNIPMHIYCQPIRKPPKARRARNWR</sequence>
<keyword evidence="2" id="KW-1185">Reference proteome</keyword>
<evidence type="ECO:0000313" key="1">
    <source>
        <dbReference type="EMBL" id="KAK6488320.1"/>
    </source>
</evidence>
<comment type="caution">
    <text evidence="1">The sequence shown here is derived from an EMBL/GenBank/DDBJ whole genome shotgun (WGS) entry which is preliminary data.</text>
</comment>
<gene>
    <name evidence="1" type="ORF">HHUSO_G9716</name>
</gene>